<accession>W9GH15</accession>
<evidence type="ECO:0000313" key="4">
    <source>
        <dbReference type="Proteomes" id="UP000019489"/>
    </source>
</evidence>
<dbReference type="Proteomes" id="UP000019489">
    <property type="component" value="Unassembled WGS sequence"/>
</dbReference>
<evidence type="ECO:0000256" key="2">
    <source>
        <dbReference type="SAM" id="Phobius"/>
    </source>
</evidence>
<dbReference type="AlphaFoldDB" id="W9GH15"/>
<evidence type="ECO:0000313" key="3">
    <source>
        <dbReference type="EMBL" id="EWT03169.1"/>
    </source>
</evidence>
<feature type="transmembrane region" description="Helical" evidence="2">
    <location>
        <begin position="63"/>
        <end position="84"/>
    </location>
</feature>
<dbReference type="EMBL" id="AWSA01000004">
    <property type="protein sequence ID" value="EWT03169.1"/>
    <property type="molecule type" value="Genomic_DNA"/>
</dbReference>
<dbReference type="STRING" id="1386089.N865_01805"/>
<feature type="compositionally biased region" description="Basic and acidic residues" evidence="1">
    <location>
        <begin position="43"/>
        <end position="60"/>
    </location>
</feature>
<protein>
    <submittedName>
        <fullName evidence="3">Uncharacterized protein</fullName>
    </submittedName>
</protein>
<dbReference type="RefSeq" id="WP_034801283.1">
    <property type="nucleotide sequence ID" value="NZ_AWSA01000004.1"/>
</dbReference>
<feature type="region of interest" description="Disordered" evidence="1">
    <location>
        <begin position="43"/>
        <end position="62"/>
    </location>
</feature>
<name>W9GH15_9MICO</name>
<sequence>MNDDELLARLRAADPAGETGSAHDTGLADSWVDDLAEAIMKTDVEHDVRDEEQQGRERGRGRAWAIGAAAAAVLAAGMAGIGLGRGGEPTPSVTKPAAVMTLALPGGNAAGMCMRFSVDGLRPMEVALSGTATAVADGSVMLDVDRWYKGGDGSTEVRLTTRDRSPSLEGGVAFEKGRRYLVTATGGQVTGCGFSAEWTPDLAAAYEQAFGG</sequence>
<keyword evidence="2" id="KW-0812">Transmembrane</keyword>
<gene>
    <name evidence="3" type="ORF">N865_01805</name>
</gene>
<dbReference type="eggNOG" id="ENOG50349PK">
    <property type="taxonomic scope" value="Bacteria"/>
</dbReference>
<comment type="caution">
    <text evidence="3">The sequence shown here is derived from an EMBL/GenBank/DDBJ whole genome shotgun (WGS) entry which is preliminary data.</text>
</comment>
<keyword evidence="4" id="KW-1185">Reference proteome</keyword>
<reference evidence="3 4" key="1">
    <citation type="submission" date="2013-08" db="EMBL/GenBank/DDBJ databases">
        <title>Intrasporangium oryzae NRRL B-24470.</title>
        <authorList>
            <person name="Liu H."/>
            <person name="Wang G."/>
        </authorList>
    </citation>
    <scope>NUCLEOTIDE SEQUENCE [LARGE SCALE GENOMIC DNA]</scope>
    <source>
        <strain evidence="3 4">NRRL B-24470</strain>
    </source>
</reference>
<keyword evidence="2" id="KW-0472">Membrane</keyword>
<proteinExistence type="predicted"/>
<keyword evidence="2" id="KW-1133">Transmembrane helix</keyword>
<feature type="transmembrane region" description="Helical" evidence="2">
    <location>
        <begin position="96"/>
        <end position="114"/>
    </location>
</feature>
<organism evidence="3 4">
    <name type="scientific">Intrasporangium oryzae NRRL B-24470</name>
    <dbReference type="NCBI Taxonomy" id="1386089"/>
    <lineage>
        <taxon>Bacteria</taxon>
        <taxon>Bacillati</taxon>
        <taxon>Actinomycetota</taxon>
        <taxon>Actinomycetes</taxon>
        <taxon>Micrococcales</taxon>
        <taxon>Intrasporangiaceae</taxon>
        <taxon>Intrasporangium</taxon>
    </lineage>
</organism>
<evidence type="ECO:0000256" key="1">
    <source>
        <dbReference type="SAM" id="MobiDB-lite"/>
    </source>
</evidence>
<dbReference type="OrthoDB" id="5117757at2"/>